<keyword evidence="2" id="KW-1185">Reference proteome</keyword>
<evidence type="ECO:0000313" key="2">
    <source>
        <dbReference type="Proteomes" id="UP000326336"/>
    </source>
</evidence>
<dbReference type="InterPro" id="IPR036390">
    <property type="entry name" value="WH_DNA-bd_sf"/>
</dbReference>
<proteinExistence type="predicted"/>
<dbReference type="SUPFAM" id="SSF46785">
    <property type="entry name" value="Winged helix' DNA-binding domain"/>
    <property type="match status" value="1"/>
</dbReference>
<dbReference type="AlphaFoldDB" id="A0A5N5RET3"/>
<reference evidence="1 2" key="1">
    <citation type="journal article" date="2019" name="Int. J. Syst. Evol. Microbiol.">
        <title>Bifidobacterium jacchi sp. nov., isolated from the faeces of a baby common marmoset (Callithrix jacchus).</title>
        <authorList>
            <person name="Modesto M."/>
            <person name="Watanabe K."/>
            <person name="Arita M."/>
            <person name="Satti M."/>
            <person name="Oki K."/>
            <person name="Sciavilla P."/>
            <person name="Patavino C."/>
            <person name="Camma C."/>
            <person name="Michelini S."/>
            <person name="Sgorbati B."/>
            <person name="Mattarelli P."/>
        </authorList>
    </citation>
    <scope>NUCLEOTIDE SEQUENCE [LARGE SCALE GENOMIC DNA]</scope>
    <source>
        <strain evidence="1 2">MRM 9.3</strain>
    </source>
</reference>
<name>A0A5N5RET3_9BIFI</name>
<dbReference type="Proteomes" id="UP000326336">
    <property type="component" value="Unassembled WGS sequence"/>
</dbReference>
<dbReference type="EMBL" id="RQSP01000037">
    <property type="protein sequence ID" value="KAB5605784.1"/>
    <property type="molecule type" value="Genomic_DNA"/>
</dbReference>
<sequence length="66" mass="7149">MAERELLETLSPSKALSAREIGEVTGRGLMSVRKFLRSLIVVGLVTATAPASSRNCKYKLESNVGR</sequence>
<evidence type="ECO:0000313" key="1">
    <source>
        <dbReference type="EMBL" id="KAB5605784.1"/>
    </source>
</evidence>
<accession>A0A5N5RET3</accession>
<protein>
    <submittedName>
        <fullName evidence="1">Uncharacterized protein</fullName>
    </submittedName>
</protein>
<comment type="caution">
    <text evidence="1">The sequence shown here is derived from an EMBL/GenBank/DDBJ whole genome shotgun (WGS) entry which is preliminary data.</text>
</comment>
<organism evidence="1 2">
    <name type="scientific">Bifidobacterium jacchi</name>
    <dbReference type="NCBI Taxonomy" id="2490545"/>
    <lineage>
        <taxon>Bacteria</taxon>
        <taxon>Bacillati</taxon>
        <taxon>Actinomycetota</taxon>
        <taxon>Actinomycetes</taxon>
        <taxon>Bifidobacteriales</taxon>
        <taxon>Bifidobacteriaceae</taxon>
        <taxon>Bifidobacterium</taxon>
    </lineage>
</organism>
<gene>
    <name evidence="1" type="ORF">EHS19_08745</name>
</gene>